<evidence type="ECO:0000256" key="1">
    <source>
        <dbReference type="ARBA" id="ARBA00004651"/>
    </source>
</evidence>
<feature type="transmembrane region" description="Helical" evidence="5">
    <location>
        <begin position="390"/>
        <end position="413"/>
    </location>
</feature>
<feature type="transmembrane region" description="Helical" evidence="5">
    <location>
        <begin position="20"/>
        <end position="39"/>
    </location>
</feature>
<feature type="transmembrane region" description="Helical" evidence="5">
    <location>
        <begin position="363"/>
        <end position="383"/>
    </location>
</feature>
<feature type="domain" description="Major facilitator superfamily (MFS) profile" evidence="6">
    <location>
        <begin position="11"/>
        <end position="414"/>
    </location>
</feature>
<evidence type="ECO:0000256" key="5">
    <source>
        <dbReference type="SAM" id="Phobius"/>
    </source>
</evidence>
<keyword evidence="4 5" id="KW-0472">Membrane</keyword>
<feature type="transmembrane region" description="Helical" evidence="5">
    <location>
        <begin position="138"/>
        <end position="160"/>
    </location>
</feature>
<feature type="transmembrane region" description="Helical" evidence="5">
    <location>
        <begin position="268"/>
        <end position="292"/>
    </location>
</feature>
<dbReference type="PROSITE" id="PS50850">
    <property type="entry name" value="MFS"/>
    <property type="match status" value="1"/>
</dbReference>
<accession>A0A2M9HD16</accession>
<organism evidence="7 8">
    <name type="scientific">Bifidobacterium simiarum</name>
    <dbReference type="NCBI Taxonomy" id="2045441"/>
    <lineage>
        <taxon>Bacteria</taxon>
        <taxon>Bacillati</taxon>
        <taxon>Actinomycetota</taxon>
        <taxon>Actinomycetes</taxon>
        <taxon>Bifidobacteriales</taxon>
        <taxon>Bifidobacteriaceae</taxon>
        <taxon>Bifidobacterium</taxon>
    </lineage>
</organism>
<sequence length="437" mass="47248">MANTEKLDKRYWKLARNAGIASYLDAALLVSAGVALPLWQSHFSLSPWWAGAVSTILTLSVAVGSFFGGRLSDRFGRTVVFNIDILFVVVGAAIIAFAPNLTVLLVGIIIAGLASGADLPTSLAVISERVPREHQGRVVSSTEIFWIAAIVISQGIGFLVSGLDMTGVTIMFLVIAAVALITWLVRVASPSFKKIEEDLAAEFAHTQVDAHSTDAQQAYPLGQLLKNPRYLIPLIGLAGFYLFWNLPANTWGSFLNYYLVTIGGRSQSFATAAGFFANILGCLVLYGIYIRLADTRHRYSMMHVGLILCIAAMAVSAFAGGTWMIFTVCYFVYCTANMLHGEPLYKVWSQELFPVNARATATGFTYAVVRFITAIFGFVTPALMAVSPNLLLWILVASLCLSYASAFGIMKFIKGRGIPDPALNPAAVEAVESAETR</sequence>
<protein>
    <submittedName>
        <fullName evidence="7">MFS transporter</fullName>
    </submittedName>
</protein>
<dbReference type="InterPro" id="IPR020846">
    <property type="entry name" value="MFS_dom"/>
</dbReference>
<dbReference type="GO" id="GO:0046943">
    <property type="term" value="F:carboxylic acid transmembrane transporter activity"/>
    <property type="evidence" value="ECO:0007669"/>
    <property type="project" value="TreeGrafter"/>
</dbReference>
<comment type="caution">
    <text evidence="7">The sequence shown here is derived from an EMBL/GenBank/DDBJ whole genome shotgun (WGS) entry which is preliminary data.</text>
</comment>
<evidence type="ECO:0000256" key="3">
    <source>
        <dbReference type="ARBA" id="ARBA00022989"/>
    </source>
</evidence>
<feature type="transmembrane region" description="Helical" evidence="5">
    <location>
        <begin position="79"/>
        <end position="98"/>
    </location>
</feature>
<keyword evidence="3 5" id="KW-1133">Transmembrane helix</keyword>
<dbReference type="CDD" id="cd17316">
    <property type="entry name" value="MFS_SV2_like"/>
    <property type="match status" value="1"/>
</dbReference>
<keyword evidence="2 5" id="KW-0812">Transmembrane</keyword>
<feature type="transmembrane region" description="Helical" evidence="5">
    <location>
        <begin position="45"/>
        <end position="67"/>
    </location>
</feature>
<dbReference type="EMBL" id="PEBK01000009">
    <property type="protein sequence ID" value="PJM74686.1"/>
    <property type="molecule type" value="Genomic_DNA"/>
</dbReference>
<feature type="transmembrane region" description="Helical" evidence="5">
    <location>
        <begin position="304"/>
        <end position="333"/>
    </location>
</feature>
<gene>
    <name evidence="7" type="ORF">CSQ87_09140</name>
</gene>
<evidence type="ECO:0000313" key="7">
    <source>
        <dbReference type="EMBL" id="PJM74686.1"/>
    </source>
</evidence>
<proteinExistence type="predicted"/>
<dbReference type="OrthoDB" id="4008739at2"/>
<evidence type="ECO:0000256" key="4">
    <source>
        <dbReference type="ARBA" id="ARBA00023136"/>
    </source>
</evidence>
<evidence type="ECO:0000256" key="2">
    <source>
        <dbReference type="ARBA" id="ARBA00022692"/>
    </source>
</evidence>
<feature type="transmembrane region" description="Helical" evidence="5">
    <location>
        <begin position="166"/>
        <end position="185"/>
    </location>
</feature>
<dbReference type="PANTHER" id="PTHR23508">
    <property type="entry name" value="CARBOXYLIC ACID TRANSPORTER PROTEIN HOMOLOG"/>
    <property type="match status" value="1"/>
</dbReference>
<evidence type="ECO:0000313" key="8">
    <source>
        <dbReference type="Proteomes" id="UP000231451"/>
    </source>
</evidence>
<dbReference type="Gene3D" id="1.20.1250.20">
    <property type="entry name" value="MFS general substrate transporter like domains"/>
    <property type="match status" value="1"/>
</dbReference>
<comment type="subcellular location">
    <subcellularLocation>
        <location evidence="1">Cell membrane</location>
        <topology evidence="1">Multi-pass membrane protein</topology>
    </subcellularLocation>
</comment>
<dbReference type="InterPro" id="IPR036259">
    <property type="entry name" value="MFS_trans_sf"/>
</dbReference>
<dbReference type="PANTHER" id="PTHR23508:SF10">
    <property type="entry name" value="CARBOXYLIC ACID TRANSPORTER PROTEIN HOMOLOG"/>
    <property type="match status" value="1"/>
</dbReference>
<dbReference type="Proteomes" id="UP000231451">
    <property type="component" value="Unassembled WGS sequence"/>
</dbReference>
<dbReference type="RefSeq" id="WP_100513567.1">
    <property type="nucleotide sequence ID" value="NZ_JAFEJQ010000023.1"/>
</dbReference>
<keyword evidence="8" id="KW-1185">Reference proteome</keyword>
<reference evidence="7 8" key="1">
    <citation type="submission" date="2017-10" db="EMBL/GenBank/DDBJ databases">
        <title>Draft genome sequences of strains TRE 1, TRE 9, TRE H and TRI 7, isolated from tamarins, belonging to four potential novel Bifidobacterium species.</title>
        <authorList>
            <person name="Mattarelli P."/>
            <person name="Modesto M."/>
            <person name="Puglisi E."/>
            <person name="Morelli L."/>
            <person name="Spezio C."/>
            <person name="Bonetti A."/>
            <person name="Sandri C."/>
        </authorList>
    </citation>
    <scope>NUCLEOTIDE SEQUENCE [LARGE SCALE GENOMIC DNA]</scope>
    <source>
        <strain evidence="8">TRI7</strain>
    </source>
</reference>
<dbReference type="SUPFAM" id="SSF103473">
    <property type="entry name" value="MFS general substrate transporter"/>
    <property type="match status" value="1"/>
</dbReference>
<evidence type="ECO:0000259" key="6">
    <source>
        <dbReference type="PROSITE" id="PS50850"/>
    </source>
</evidence>
<dbReference type="InterPro" id="IPR011701">
    <property type="entry name" value="MFS"/>
</dbReference>
<feature type="transmembrane region" description="Helical" evidence="5">
    <location>
        <begin position="104"/>
        <end position="126"/>
    </location>
</feature>
<name>A0A2M9HD16_9BIFI</name>
<feature type="transmembrane region" description="Helical" evidence="5">
    <location>
        <begin position="230"/>
        <end position="248"/>
    </location>
</feature>
<dbReference type="GO" id="GO:0005886">
    <property type="term" value="C:plasma membrane"/>
    <property type="evidence" value="ECO:0007669"/>
    <property type="project" value="UniProtKB-SubCell"/>
</dbReference>
<dbReference type="Pfam" id="PF07690">
    <property type="entry name" value="MFS_1"/>
    <property type="match status" value="1"/>
</dbReference>
<dbReference type="AlphaFoldDB" id="A0A2M9HD16"/>